<dbReference type="Proteomes" id="UP001220010">
    <property type="component" value="Unassembled WGS sequence"/>
</dbReference>
<reference evidence="1 2" key="1">
    <citation type="submission" date="2023-03" db="EMBL/GenBank/DDBJ databases">
        <title>WGS of Methanotrichaceae archaeon Mx.</title>
        <authorList>
            <person name="Sorokin D.Y."/>
            <person name="Merkel A.Y."/>
        </authorList>
    </citation>
    <scope>NUCLEOTIDE SEQUENCE [LARGE SCALE GENOMIC DNA]</scope>
    <source>
        <strain evidence="1 2">Mx</strain>
    </source>
</reference>
<comment type="caution">
    <text evidence="1">The sequence shown here is derived from an EMBL/GenBank/DDBJ whole genome shotgun (WGS) entry which is preliminary data.</text>
</comment>
<protein>
    <recommendedName>
        <fullName evidence="3">Ribbon-helix-helix protein, CopG family</fullName>
    </recommendedName>
</protein>
<dbReference type="EMBL" id="JARFPK010000059">
    <property type="protein sequence ID" value="MDF0591733.1"/>
    <property type="molecule type" value="Genomic_DNA"/>
</dbReference>
<evidence type="ECO:0008006" key="3">
    <source>
        <dbReference type="Google" id="ProtNLM"/>
    </source>
</evidence>
<evidence type="ECO:0000313" key="2">
    <source>
        <dbReference type="Proteomes" id="UP001220010"/>
    </source>
</evidence>
<evidence type="ECO:0000313" key="1">
    <source>
        <dbReference type="EMBL" id="MDF0591733.1"/>
    </source>
</evidence>
<gene>
    <name evidence="1" type="ORF">P0O15_11245</name>
</gene>
<dbReference type="RefSeq" id="WP_316967458.1">
    <property type="nucleotide sequence ID" value="NZ_JARFPK010000059.1"/>
</dbReference>
<sequence length="193" mass="21775">MAYLGVKIPEELETLIVEEVKRSDKSKSDIVRDALNQYFNVATLEGTTLIVLDKNELIDLIDSRLRVKPEVKPEVKEKVVVKPEVKPESKTVKREVKLEGKTVKQNVELEVKHVLRVIKDFHNRGIEPTAAEVAEAVGMESRPLGRMMKAAGLQAKNTTRNGVTDRYYLLDLKPKIEDILEGEGDVSDRRTAD</sequence>
<accession>A0ABT5XAR0</accession>
<keyword evidence="2" id="KW-1185">Reference proteome</keyword>
<organism evidence="1 2">
    <name type="scientific">Candidatus Methanocrinis natronophilus</name>
    <dbReference type="NCBI Taxonomy" id="3033396"/>
    <lineage>
        <taxon>Archaea</taxon>
        <taxon>Methanobacteriati</taxon>
        <taxon>Methanobacteriota</taxon>
        <taxon>Stenosarchaea group</taxon>
        <taxon>Methanomicrobia</taxon>
        <taxon>Methanotrichales</taxon>
        <taxon>Methanotrichaceae</taxon>
        <taxon>Methanocrinis</taxon>
    </lineage>
</organism>
<proteinExistence type="predicted"/>
<name>A0ABT5XAR0_9EURY</name>